<gene>
    <name evidence="3" type="ORF">QFZ26_000649</name>
</gene>
<feature type="transmembrane region" description="Helical" evidence="2">
    <location>
        <begin position="155"/>
        <end position="176"/>
    </location>
</feature>
<feature type="transmembrane region" description="Helical" evidence="2">
    <location>
        <begin position="69"/>
        <end position="93"/>
    </location>
</feature>
<dbReference type="EMBL" id="JAUSYY010000001">
    <property type="protein sequence ID" value="MDQ0893094.1"/>
    <property type="molecule type" value="Genomic_DNA"/>
</dbReference>
<reference evidence="3 4" key="1">
    <citation type="submission" date="2023-07" db="EMBL/GenBank/DDBJ databases">
        <title>Comparative genomics of wheat-associated soil bacteria to identify genetic determinants of phenazine resistance.</title>
        <authorList>
            <person name="Mouncey N."/>
        </authorList>
    </citation>
    <scope>NUCLEOTIDE SEQUENCE [LARGE SCALE GENOMIC DNA]</scope>
    <source>
        <strain evidence="3 4">V3I3</strain>
    </source>
</reference>
<feature type="transmembrane region" description="Helical" evidence="2">
    <location>
        <begin position="317"/>
        <end position="340"/>
    </location>
</feature>
<feature type="region of interest" description="Disordered" evidence="1">
    <location>
        <begin position="1"/>
        <end position="20"/>
    </location>
</feature>
<protein>
    <recommendedName>
        <fullName evidence="5">Integral membrane protein</fullName>
    </recommendedName>
</protein>
<name>A0ABU0R7U0_9MICO</name>
<keyword evidence="2" id="KW-0472">Membrane</keyword>
<keyword evidence="2" id="KW-0812">Transmembrane</keyword>
<feature type="transmembrane region" description="Helical" evidence="2">
    <location>
        <begin position="237"/>
        <end position="256"/>
    </location>
</feature>
<evidence type="ECO:0000256" key="1">
    <source>
        <dbReference type="SAM" id="MobiDB-lite"/>
    </source>
</evidence>
<organism evidence="3 4">
    <name type="scientific">Agromyces ramosus</name>
    <dbReference type="NCBI Taxonomy" id="33879"/>
    <lineage>
        <taxon>Bacteria</taxon>
        <taxon>Bacillati</taxon>
        <taxon>Actinomycetota</taxon>
        <taxon>Actinomycetes</taxon>
        <taxon>Micrococcales</taxon>
        <taxon>Microbacteriaceae</taxon>
        <taxon>Agromyces</taxon>
    </lineage>
</organism>
<proteinExistence type="predicted"/>
<accession>A0ABU0R7U0</accession>
<evidence type="ECO:0000256" key="2">
    <source>
        <dbReference type="SAM" id="Phobius"/>
    </source>
</evidence>
<dbReference type="RefSeq" id="WP_307039250.1">
    <property type="nucleotide sequence ID" value="NZ_JAUSYY010000001.1"/>
</dbReference>
<feature type="transmembrane region" description="Helical" evidence="2">
    <location>
        <begin position="276"/>
        <end position="297"/>
    </location>
</feature>
<feature type="transmembrane region" description="Helical" evidence="2">
    <location>
        <begin position="100"/>
        <end position="118"/>
    </location>
</feature>
<feature type="transmembrane region" description="Helical" evidence="2">
    <location>
        <begin position="124"/>
        <end position="148"/>
    </location>
</feature>
<evidence type="ECO:0008006" key="5">
    <source>
        <dbReference type="Google" id="ProtNLM"/>
    </source>
</evidence>
<feature type="transmembrane region" description="Helical" evidence="2">
    <location>
        <begin position="352"/>
        <end position="378"/>
    </location>
</feature>
<evidence type="ECO:0000313" key="4">
    <source>
        <dbReference type="Proteomes" id="UP001239083"/>
    </source>
</evidence>
<sequence>MTFTASSTASGSHPIGPSRPRGRLARTIAFTAVVVSAATTGLGLVWVLAPGLNPFADGTMTSLLSAVAAPAAVAIAALALGVAGVALAVLLLLDARMPHRALVGLGAAALALAVGLILGSMGTIAYAGYLFGLAAVVAGVATMVVTLVRTPRLGLLLLAVLLAVLAAAVWLAGLTIDGVTEFAIAFGDALAAHAPNIAVSAVIVVDALVWAAIAISALRAASAGQRFESWLVRHRRILTILAALGPVPYAVARVSWLTPWPLFGPMPEDLPPSLLATGLMLGGGAVAASVLTLGLILPWGRRFPRWMPRIGGRSVPAAAAVVPGSIAAGVICISAAPMFVTTVGGADAPVDALLVNLVLPLWFWGPMLALAVWAYAAWRRDEVQRG</sequence>
<comment type="caution">
    <text evidence="3">The sequence shown here is derived from an EMBL/GenBank/DDBJ whole genome shotgun (WGS) entry which is preliminary data.</text>
</comment>
<feature type="compositionally biased region" description="Polar residues" evidence="1">
    <location>
        <begin position="1"/>
        <end position="11"/>
    </location>
</feature>
<keyword evidence="4" id="KW-1185">Reference proteome</keyword>
<feature type="transmembrane region" description="Helical" evidence="2">
    <location>
        <begin position="196"/>
        <end position="217"/>
    </location>
</feature>
<keyword evidence="2" id="KW-1133">Transmembrane helix</keyword>
<evidence type="ECO:0000313" key="3">
    <source>
        <dbReference type="EMBL" id="MDQ0893094.1"/>
    </source>
</evidence>
<dbReference type="Proteomes" id="UP001239083">
    <property type="component" value="Unassembled WGS sequence"/>
</dbReference>
<feature type="transmembrane region" description="Helical" evidence="2">
    <location>
        <begin position="28"/>
        <end position="49"/>
    </location>
</feature>